<dbReference type="RefSeq" id="XP_005828637.1">
    <property type="nucleotide sequence ID" value="XM_005828580.1"/>
</dbReference>
<dbReference type="EnsemblProtists" id="EKX41657">
    <property type="protein sequence ID" value="EKX41657"/>
    <property type="gene ID" value="GUITHDRAFT_112363"/>
</dbReference>
<keyword evidence="4" id="KW-1185">Reference proteome</keyword>
<evidence type="ECO:0000313" key="4">
    <source>
        <dbReference type="Proteomes" id="UP000011087"/>
    </source>
</evidence>
<dbReference type="AlphaFoldDB" id="L1IZZ0"/>
<name>L1IZZ0_GUITC</name>
<gene>
    <name evidence="2" type="ORF">GUITHDRAFT_112363</name>
</gene>
<evidence type="ECO:0000313" key="2">
    <source>
        <dbReference type="EMBL" id="EKX41657.1"/>
    </source>
</evidence>
<feature type="region of interest" description="Disordered" evidence="1">
    <location>
        <begin position="118"/>
        <end position="160"/>
    </location>
</feature>
<dbReference type="PaxDb" id="55529-EKX41657"/>
<accession>L1IZZ0</accession>
<feature type="compositionally biased region" description="Acidic residues" evidence="1">
    <location>
        <begin position="42"/>
        <end position="63"/>
    </location>
</feature>
<dbReference type="HOGENOM" id="CLU_1491785_0_0_1"/>
<dbReference type="KEGG" id="gtt:GUITHDRAFT_112363"/>
<dbReference type="Proteomes" id="UP000011087">
    <property type="component" value="Unassembled WGS sequence"/>
</dbReference>
<organism evidence="2">
    <name type="scientific">Guillardia theta (strain CCMP2712)</name>
    <name type="common">Cryptophyte</name>
    <dbReference type="NCBI Taxonomy" id="905079"/>
    <lineage>
        <taxon>Eukaryota</taxon>
        <taxon>Cryptophyceae</taxon>
        <taxon>Pyrenomonadales</taxon>
        <taxon>Geminigeraceae</taxon>
        <taxon>Guillardia</taxon>
    </lineage>
</organism>
<proteinExistence type="predicted"/>
<reference evidence="2 4" key="1">
    <citation type="journal article" date="2012" name="Nature">
        <title>Algal genomes reveal evolutionary mosaicism and the fate of nucleomorphs.</title>
        <authorList>
            <consortium name="DOE Joint Genome Institute"/>
            <person name="Curtis B.A."/>
            <person name="Tanifuji G."/>
            <person name="Burki F."/>
            <person name="Gruber A."/>
            <person name="Irimia M."/>
            <person name="Maruyama S."/>
            <person name="Arias M.C."/>
            <person name="Ball S.G."/>
            <person name="Gile G.H."/>
            <person name="Hirakawa Y."/>
            <person name="Hopkins J.F."/>
            <person name="Kuo A."/>
            <person name="Rensing S.A."/>
            <person name="Schmutz J."/>
            <person name="Symeonidi A."/>
            <person name="Elias M."/>
            <person name="Eveleigh R.J."/>
            <person name="Herman E.K."/>
            <person name="Klute M.J."/>
            <person name="Nakayama T."/>
            <person name="Obornik M."/>
            <person name="Reyes-Prieto A."/>
            <person name="Armbrust E.V."/>
            <person name="Aves S.J."/>
            <person name="Beiko R.G."/>
            <person name="Coutinho P."/>
            <person name="Dacks J.B."/>
            <person name="Durnford D.G."/>
            <person name="Fast N.M."/>
            <person name="Green B.R."/>
            <person name="Grisdale C.J."/>
            <person name="Hempel F."/>
            <person name="Henrissat B."/>
            <person name="Hoppner M.P."/>
            <person name="Ishida K."/>
            <person name="Kim E."/>
            <person name="Koreny L."/>
            <person name="Kroth P.G."/>
            <person name="Liu Y."/>
            <person name="Malik S.B."/>
            <person name="Maier U.G."/>
            <person name="McRose D."/>
            <person name="Mock T."/>
            <person name="Neilson J.A."/>
            <person name="Onodera N.T."/>
            <person name="Poole A.M."/>
            <person name="Pritham E.J."/>
            <person name="Richards T.A."/>
            <person name="Rocap G."/>
            <person name="Roy S.W."/>
            <person name="Sarai C."/>
            <person name="Schaack S."/>
            <person name="Shirato S."/>
            <person name="Slamovits C.H."/>
            <person name="Spencer D.F."/>
            <person name="Suzuki S."/>
            <person name="Worden A.Z."/>
            <person name="Zauner S."/>
            <person name="Barry K."/>
            <person name="Bell C."/>
            <person name="Bharti A.K."/>
            <person name="Crow J.A."/>
            <person name="Grimwood J."/>
            <person name="Kramer R."/>
            <person name="Lindquist E."/>
            <person name="Lucas S."/>
            <person name="Salamov A."/>
            <person name="McFadden G.I."/>
            <person name="Lane C.E."/>
            <person name="Keeling P.J."/>
            <person name="Gray M.W."/>
            <person name="Grigoriev I.V."/>
            <person name="Archibald J.M."/>
        </authorList>
    </citation>
    <scope>NUCLEOTIDE SEQUENCE</scope>
    <source>
        <strain evidence="2 4">CCMP2712</strain>
    </source>
</reference>
<feature type="region of interest" description="Disordered" evidence="1">
    <location>
        <begin position="1"/>
        <end position="66"/>
    </location>
</feature>
<feature type="compositionally biased region" description="Basic and acidic residues" evidence="1">
    <location>
        <begin position="123"/>
        <end position="133"/>
    </location>
</feature>
<evidence type="ECO:0000256" key="1">
    <source>
        <dbReference type="SAM" id="MobiDB-lite"/>
    </source>
</evidence>
<feature type="compositionally biased region" description="Basic and acidic residues" evidence="1">
    <location>
        <begin position="148"/>
        <end position="160"/>
    </location>
</feature>
<reference evidence="4" key="2">
    <citation type="submission" date="2012-11" db="EMBL/GenBank/DDBJ databases">
        <authorList>
            <person name="Kuo A."/>
            <person name="Curtis B.A."/>
            <person name="Tanifuji G."/>
            <person name="Burki F."/>
            <person name="Gruber A."/>
            <person name="Irimia M."/>
            <person name="Maruyama S."/>
            <person name="Arias M.C."/>
            <person name="Ball S.G."/>
            <person name="Gile G.H."/>
            <person name="Hirakawa Y."/>
            <person name="Hopkins J.F."/>
            <person name="Rensing S.A."/>
            <person name="Schmutz J."/>
            <person name="Symeonidi A."/>
            <person name="Elias M."/>
            <person name="Eveleigh R.J."/>
            <person name="Herman E.K."/>
            <person name="Klute M.J."/>
            <person name="Nakayama T."/>
            <person name="Obornik M."/>
            <person name="Reyes-Prieto A."/>
            <person name="Armbrust E.V."/>
            <person name="Aves S.J."/>
            <person name="Beiko R.G."/>
            <person name="Coutinho P."/>
            <person name="Dacks J.B."/>
            <person name="Durnford D.G."/>
            <person name="Fast N.M."/>
            <person name="Green B.R."/>
            <person name="Grisdale C."/>
            <person name="Hempe F."/>
            <person name="Henrissat B."/>
            <person name="Hoppner M.P."/>
            <person name="Ishida K.-I."/>
            <person name="Kim E."/>
            <person name="Koreny L."/>
            <person name="Kroth P.G."/>
            <person name="Liu Y."/>
            <person name="Malik S.-B."/>
            <person name="Maier U.G."/>
            <person name="McRose D."/>
            <person name="Mock T."/>
            <person name="Neilson J.A."/>
            <person name="Onodera N.T."/>
            <person name="Poole A.M."/>
            <person name="Pritham E.J."/>
            <person name="Richards T.A."/>
            <person name="Rocap G."/>
            <person name="Roy S.W."/>
            <person name="Sarai C."/>
            <person name="Schaack S."/>
            <person name="Shirato S."/>
            <person name="Slamovits C.H."/>
            <person name="Spencer D.F."/>
            <person name="Suzuki S."/>
            <person name="Worden A.Z."/>
            <person name="Zauner S."/>
            <person name="Barry K."/>
            <person name="Bell C."/>
            <person name="Bharti A.K."/>
            <person name="Crow J.A."/>
            <person name="Grimwood J."/>
            <person name="Kramer R."/>
            <person name="Lindquist E."/>
            <person name="Lucas S."/>
            <person name="Salamov A."/>
            <person name="McFadden G.I."/>
            <person name="Lane C.E."/>
            <person name="Keeling P.J."/>
            <person name="Gray M.W."/>
            <person name="Grigoriev I.V."/>
            <person name="Archibald J.M."/>
        </authorList>
    </citation>
    <scope>NUCLEOTIDE SEQUENCE</scope>
    <source>
        <strain evidence="4">CCMP2712</strain>
    </source>
</reference>
<dbReference type="GeneID" id="17298260"/>
<protein>
    <submittedName>
        <fullName evidence="2 3">Uncharacterized protein</fullName>
    </submittedName>
</protein>
<evidence type="ECO:0000313" key="3">
    <source>
        <dbReference type="EnsemblProtists" id="EKX41657"/>
    </source>
</evidence>
<reference evidence="3" key="3">
    <citation type="submission" date="2015-06" db="UniProtKB">
        <authorList>
            <consortium name="EnsemblProtists"/>
        </authorList>
    </citation>
    <scope>IDENTIFICATION</scope>
</reference>
<sequence length="181" mass="20164">MSDPIEEASEVGGSQGDKDASQSGSKKKHQWQAIRTTWLKDCEEEEEHAQYAEQEEGAEEEILPIDASPYRPIAVFKHEKVKGVEGGGASEGSEDEVGGVSTIPDMMSNARALYNKTVNTPSMEDHGNMEKRRTMLGKATRKSRSRSIKMDMAHSMRGKEALSIRFQQHGKTKTIRVEGRR</sequence>
<dbReference type="EMBL" id="JH993022">
    <property type="protein sequence ID" value="EKX41657.1"/>
    <property type="molecule type" value="Genomic_DNA"/>
</dbReference>